<feature type="region of interest" description="Disordered" evidence="1">
    <location>
        <begin position="1"/>
        <end position="72"/>
    </location>
</feature>
<dbReference type="Proteomes" id="UP000230842">
    <property type="component" value="Unassembled WGS sequence"/>
</dbReference>
<dbReference type="AlphaFoldDB" id="A0A2M9BJL5"/>
<evidence type="ECO:0000313" key="2">
    <source>
        <dbReference type="EMBL" id="PJJ58133.1"/>
    </source>
</evidence>
<evidence type="ECO:0000256" key="1">
    <source>
        <dbReference type="SAM" id="MobiDB-lite"/>
    </source>
</evidence>
<dbReference type="GO" id="GO:0008168">
    <property type="term" value="F:methyltransferase activity"/>
    <property type="evidence" value="ECO:0007669"/>
    <property type="project" value="UniProtKB-KW"/>
</dbReference>
<protein>
    <submittedName>
        <fullName evidence="2">Methyltransferase family protein</fullName>
    </submittedName>
</protein>
<feature type="compositionally biased region" description="Basic and acidic residues" evidence="1">
    <location>
        <begin position="18"/>
        <end position="29"/>
    </location>
</feature>
<name>A0A2M9BJL5_9ACTN</name>
<gene>
    <name evidence="2" type="ORF">CLV56_2378</name>
</gene>
<dbReference type="SUPFAM" id="SSF53335">
    <property type="entry name" value="S-adenosyl-L-methionine-dependent methyltransferases"/>
    <property type="match status" value="1"/>
</dbReference>
<sequence length="318" mass="35358">MGMRTTVGHQLDAVLGKPRTDRLRATERRVRTRLAKRLQPPPAPVRKRRRPAGRAASRPKSVPSDPFAPHLRPTMSRHELLAALHERVRPRTYFEVGVNTGGSLRLSRTRTIGVDPAFGVTHPVHCDLDLVRATSDAFFERPDAFAHFEGVPIDLAFIDGMHLSEFALRDFVNTERHLARTAVVVLDDMLPRNPLEAARDRRTAAWAGDVFKVADVLARHRPDLLVVPVNTAPTGTVVIVGVDPQNALGPSIVDAELAYCTAPDPQEVPSEVLHRSRAVDPEQLLALEVWPELVRRREAGEEKLDDLWDALRALPPMA</sequence>
<keyword evidence="3" id="KW-1185">Reference proteome</keyword>
<organism evidence="2 3">
    <name type="scientific">Mumia flava</name>
    <dbReference type="NCBI Taxonomy" id="1348852"/>
    <lineage>
        <taxon>Bacteria</taxon>
        <taxon>Bacillati</taxon>
        <taxon>Actinomycetota</taxon>
        <taxon>Actinomycetes</taxon>
        <taxon>Propionibacteriales</taxon>
        <taxon>Nocardioidaceae</taxon>
        <taxon>Mumia</taxon>
    </lineage>
</organism>
<keyword evidence="2" id="KW-0808">Transferase</keyword>
<dbReference type="EMBL" id="PGEZ01000001">
    <property type="protein sequence ID" value="PJJ58133.1"/>
    <property type="molecule type" value="Genomic_DNA"/>
</dbReference>
<keyword evidence="2" id="KW-0489">Methyltransferase</keyword>
<comment type="caution">
    <text evidence="2">The sequence shown here is derived from an EMBL/GenBank/DDBJ whole genome shotgun (WGS) entry which is preliminary data.</text>
</comment>
<accession>A0A2M9BJL5</accession>
<dbReference type="Gene3D" id="3.40.50.150">
    <property type="entry name" value="Vaccinia Virus protein VP39"/>
    <property type="match status" value="1"/>
</dbReference>
<proteinExistence type="predicted"/>
<reference evidence="2 3" key="1">
    <citation type="submission" date="2017-11" db="EMBL/GenBank/DDBJ databases">
        <title>Genomic Encyclopedia of Archaeal and Bacterial Type Strains, Phase II (KMG-II): From Individual Species to Whole Genera.</title>
        <authorList>
            <person name="Goeker M."/>
        </authorList>
    </citation>
    <scope>NUCLEOTIDE SEQUENCE [LARGE SCALE GENOMIC DNA]</scope>
    <source>
        <strain evidence="2 3">DSM 27763</strain>
    </source>
</reference>
<dbReference type="InterPro" id="IPR029063">
    <property type="entry name" value="SAM-dependent_MTases_sf"/>
</dbReference>
<evidence type="ECO:0000313" key="3">
    <source>
        <dbReference type="Proteomes" id="UP000230842"/>
    </source>
</evidence>
<dbReference type="GO" id="GO:0032259">
    <property type="term" value="P:methylation"/>
    <property type="evidence" value="ECO:0007669"/>
    <property type="project" value="UniProtKB-KW"/>
</dbReference>
<dbReference type="Pfam" id="PF13578">
    <property type="entry name" value="Methyltransf_24"/>
    <property type="match status" value="1"/>
</dbReference>